<evidence type="ECO:0000313" key="7">
    <source>
        <dbReference type="Proteomes" id="UP000294881"/>
    </source>
</evidence>
<evidence type="ECO:0000256" key="4">
    <source>
        <dbReference type="SAM" id="Phobius"/>
    </source>
</evidence>
<gene>
    <name evidence="6" type="ORF">EV666_101266</name>
</gene>
<feature type="transmembrane region" description="Helical" evidence="4">
    <location>
        <begin position="390"/>
        <end position="407"/>
    </location>
</feature>
<protein>
    <submittedName>
        <fullName evidence="6">Sugar phosphate permease</fullName>
    </submittedName>
</protein>
<dbReference type="RefSeq" id="WP_165909860.1">
    <property type="nucleotide sequence ID" value="NZ_JBHUNN010000002.1"/>
</dbReference>
<dbReference type="PROSITE" id="PS50850">
    <property type="entry name" value="MFS"/>
    <property type="match status" value="1"/>
</dbReference>
<evidence type="ECO:0000256" key="3">
    <source>
        <dbReference type="ARBA" id="ARBA00023136"/>
    </source>
</evidence>
<organism evidence="6 7">
    <name type="scientific">Camelimonas lactis</name>
    <dbReference type="NCBI Taxonomy" id="659006"/>
    <lineage>
        <taxon>Bacteria</taxon>
        <taxon>Pseudomonadati</taxon>
        <taxon>Pseudomonadota</taxon>
        <taxon>Alphaproteobacteria</taxon>
        <taxon>Hyphomicrobiales</taxon>
        <taxon>Chelatococcaceae</taxon>
        <taxon>Camelimonas</taxon>
    </lineage>
</organism>
<reference evidence="6 7" key="1">
    <citation type="submission" date="2019-03" db="EMBL/GenBank/DDBJ databases">
        <title>Genomic Encyclopedia of Type Strains, Phase IV (KMG-IV): sequencing the most valuable type-strain genomes for metagenomic binning, comparative biology and taxonomic classification.</title>
        <authorList>
            <person name="Goeker M."/>
        </authorList>
    </citation>
    <scope>NUCLEOTIDE SEQUENCE [LARGE SCALE GENOMIC DNA]</scope>
    <source>
        <strain evidence="6 7">DSM 22958</strain>
    </source>
</reference>
<feature type="transmembrane region" description="Helical" evidence="4">
    <location>
        <begin position="85"/>
        <end position="104"/>
    </location>
</feature>
<dbReference type="SUPFAM" id="SSF103473">
    <property type="entry name" value="MFS general substrate transporter"/>
    <property type="match status" value="1"/>
</dbReference>
<feature type="transmembrane region" description="Helical" evidence="4">
    <location>
        <begin position="357"/>
        <end position="378"/>
    </location>
</feature>
<dbReference type="InterPro" id="IPR050327">
    <property type="entry name" value="Proton-linked_MCT"/>
</dbReference>
<name>A0A4R2GZB4_9HYPH</name>
<comment type="caution">
    <text evidence="6">The sequence shown here is derived from an EMBL/GenBank/DDBJ whole genome shotgun (WGS) entry which is preliminary data.</text>
</comment>
<dbReference type="PANTHER" id="PTHR11360:SF290">
    <property type="entry name" value="MONOCARBOXYLATE MFS PERMEASE"/>
    <property type="match status" value="1"/>
</dbReference>
<feature type="transmembrane region" description="Helical" evidence="4">
    <location>
        <begin position="234"/>
        <end position="257"/>
    </location>
</feature>
<accession>A0A4R2GZB4</accession>
<feature type="transmembrane region" description="Helical" evidence="4">
    <location>
        <begin position="12"/>
        <end position="36"/>
    </location>
</feature>
<sequence>MPSAPTSRPVSRVFYGWWIVAAMTVLLTTIGGLAFYNLSVLLQAFVAERGFPVSMASNATALFFLSSGVAGIVTGRFIDRIDARYFVICSATLSALALTAIGWVRTPWQLYLFYLLFGLAYGGCGLVPAMTVLTRWFDAKRATALSIAMTGLSLGGALITPVTAWLISRVGLAGAGPWLGAAFFIGVAPLTLLVLRPSPESMGLNPDGVPVRPGHKPGLVRTGFTWPQARASRFFWGISLAYVFTMAAQVGGISHLFSMIASRAGHETAALGVSLLAFASITGRLSGGVILLRAPSLPFTLISMFFQAAALLLVSFSQDRILLLTAVVLFGLPVGNLLMMQPLLVAEAFGTREYGQIYSAHTLITMAGVAGGPMVLGLLHDLFNGYGPPYLFAAILGFSGSVTLILAGRPPAPPPPAAQ</sequence>
<dbReference type="EMBL" id="SLWL01000001">
    <property type="protein sequence ID" value="TCO16016.1"/>
    <property type="molecule type" value="Genomic_DNA"/>
</dbReference>
<dbReference type="Pfam" id="PF07690">
    <property type="entry name" value="MFS_1"/>
    <property type="match status" value="1"/>
</dbReference>
<dbReference type="InterPro" id="IPR020846">
    <property type="entry name" value="MFS_dom"/>
</dbReference>
<dbReference type="AlphaFoldDB" id="A0A4R2GZB4"/>
<keyword evidence="7" id="KW-1185">Reference proteome</keyword>
<dbReference type="InterPro" id="IPR036259">
    <property type="entry name" value="MFS_trans_sf"/>
</dbReference>
<dbReference type="InterPro" id="IPR011701">
    <property type="entry name" value="MFS"/>
</dbReference>
<feature type="transmembrane region" description="Helical" evidence="4">
    <location>
        <begin position="56"/>
        <end position="78"/>
    </location>
</feature>
<dbReference type="Proteomes" id="UP000294881">
    <property type="component" value="Unassembled WGS sequence"/>
</dbReference>
<dbReference type="GO" id="GO:0022857">
    <property type="term" value="F:transmembrane transporter activity"/>
    <property type="evidence" value="ECO:0007669"/>
    <property type="project" value="InterPro"/>
</dbReference>
<keyword evidence="1 4" id="KW-0812">Transmembrane</keyword>
<feature type="domain" description="Major facilitator superfamily (MFS) profile" evidence="5">
    <location>
        <begin position="20"/>
        <end position="411"/>
    </location>
</feature>
<proteinExistence type="predicted"/>
<dbReference type="Gene3D" id="1.20.1250.20">
    <property type="entry name" value="MFS general substrate transporter like domains"/>
    <property type="match status" value="2"/>
</dbReference>
<feature type="transmembrane region" description="Helical" evidence="4">
    <location>
        <begin position="110"/>
        <end position="133"/>
    </location>
</feature>
<evidence type="ECO:0000259" key="5">
    <source>
        <dbReference type="PROSITE" id="PS50850"/>
    </source>
</evidence>
<keyword evidence="2 4" id="KW-1133">Transmembrane helix</keyword>
<evidence type="ECO:0000256" key="2">
    <source>
        <dbReference type="ARBA" id="ARBA00022989"/>
    </source>
</evidence>
<dbReference type="PANTHER" id="PTHR11360">
    <property type="entry name" value="MONOCARBOXYLATE TRANSPORTER"/>
    <property type="match status" value="1"/>
</dbReference>
<feature type="transmembrane region" description="Helical" evidence="4">
    <location>
        <begin position="322"/>
        <end position="345"/>
    </location>
</feature>
<keyword evidence="3 4" id="KW-0472">Membrane</keyword>
<evidence type="ECO:0000256" key="1">
    <source>
        <dbReference type="ARBA" id="ARBA00022692"/>
    </source>
</evidence>
<evidence type="ECO:0000313" key="6">
    <source>
        <dbReference type="EMBL" id="TCO16016.1"/>
    </source>
</evidence>
<feature type="transmembrane region" description="Helical" evidence="4">
    <location>
        <begin position="145"/>
        <end position="166"/>
    </location>
</feature>
<feature type="transmembrane region" description="Helical" evidence="4">
    <location>
        <begin position="178"/>
        <end position="195"/>
    </location>
</feature>
<feature type="transmembrane region" description="Helical" evidence="4">
    <location>
        <begin position="299"/>
        <end position="316"/>
    </location>
</feature>